<feature type="region of interest" description="Disordered" evidence="5">
    <location>
        <begin position="782"/>
        <end position="806"/>
    </location>
</feature>
<dbReference type="EMBL" id="JBBPBN010000015">
    <property type="protein sequence ID" value="KAK9023696.1"/>
    <property type="molecule type" value="Genomic_DNA"/>
</dbReference>
<dbReference type="Pfam" id="PF14304">
    <property type="entry name" value="CSTF_C"/>
    <property type="match status" value="1"/>
</dbReference>
<dbReference type="CDD" id="cd01837">
    <property type="entry name" value="SGNH_plant_lipase_like"/>
    <property type="match status" value="1"/>
</dbReference>
<evidence type="ECO:0000256" key="5">
    <source>
        <dbReference type="SAM" id="MobiDB-lite"/>
    </source>
</evidence>
<dbReference type="InterPro" id="IPR035979">
    <property type="entry name" value="RBD_domain_sf"/>
</dbReference>
<accession>A0ABR2SEK5</accession>
<dbReference type="InterPro" id="IPR001087">
    <property type="entry name" value="GDSL"/>
</dbReference>
<evidence type="ECO:0000256" key="1">
    <source>
        <dbReference type="ARBA" id="ARBA00004123"/>
    </source>
</evidence>
<dbReference type="InterPro" id="IPR000504">
    <property type="entry name" value="RRM_dom"/>
</dbReference>
<dbReference type="InterPro" id="IPR012677">
    <property type="entry name" value="Nucleotide-bd_a/b_plait_sf"/>
</dbReference>
<feature type="compositionally biased region" description="Basic and acidic residues" evidence="5">
    <location>
        <begin position="484"/>
        <end position="497"/>
    </location>
</feature>
<dbReference type="InterPro" id="IPR025742">
    <property type="entry name" value="CSTF2_hinge"/>
</dbReference>
<dbReference type="Gene3D" id="3.30.70.330">
    <property type="match status" value="1"/>
</dbReference>
<organism evidence="7 8">
    <name type="scientific">Hibiscus sabdariffa</name>
    <name type="common">roselle</name>
    <dbReference type="NCBI Taxonomy" id="183260"/>
    <lineage>
        <taxon>Eukaryota</taxon>
        <taxon>Viridiplantae</taxon>
        <taxon>Streptophyta</taxon>
        <taxon>Embryophyta</taxon>
        <taxon>Tracheophyta</taxon>
        <taxon>Spermatophyta</taxon>
        <taxon>Magnoliopsida</taxon>
        <taxon>eudicotyledons</taxon>
        <taxon>Gunneridae</taxon>
        <taxon>Pentapetalae</taxon>
        <taxon>rosids</taxon>
        <taxon>malvids</taxon>
        <taxon>Malvales</taxon>
        <taxon>Malvaceae</taxon>
        <taxon>Malvoideae</taxon>
        <taxon>Hibiscus</taxon>
    </lineage>
</organism>
<dbReference type="InterPro" id="IPR038192">
    <property type="entry name" value="CSTF_C_sf"/>
</dbReference>
<name>A0ABR2SEK5_9ROSI</name>
<comment type="caution">
    <text evidence="7">The sequence shown here is derived from an EMBL/GenBank/DDBJ whole genome shotgun (WGS) entry which is preliminary data.</text>
</comment>
<comment type="similarity">
    <text evidence="2">Belongs to the 'GDSL' lipolytic enzyme family.</text>
</comment>
<evidence type="ECO:0000256" key="3">
    <source>
        <dbReference type="ARBA" id="ARBA00023242"/>
    </source>
</evidence>
<dbReference type="CDD" id="cd12398">
    <property type="entry name" value="RRM_CSTF2_RNA15_like"/>
    <property type="match status" value="1"/>
</dbReference>
<dbReference type="Gene3D" id="3.40.50.1110">
    <property type="entry name" value="SGNH hydrolase"/>
    <property type="match status" value="1"/>
</dbReference>
<dbReference type="SUPFAM" id="SSF54928">
    <property type="entry name" value="RNA-binding domain, RBD"/>
    <property type="match status" value="1"/>
</dbReference>
<dbReference type="Pfam" id="PF00657">
    <property type="entry name" value="Lipase_GDSL"/>
    <property type="match status" value="1"/>
</dbReference>
<dbReference type="InterPro" id="IPR035669">
    <property type="entry name" value="SGNH_plant_lipase-like"/>
</dbReference>
<keyword evidence="3" id="KW-0539">Nucleus</keyword>
<comment type="subcellular location">
    <subcellularLocation>
        <location evidence="1">Nucleus</location>
    </subcellularLocation>
</comment>
<keyword evidence="4" id="KW-0694">RNA-binding</keyword>
<evidence type="ECO:0000256" key="2">
    <source>
        <dbReference type="ARBA" id="ARBA00008668"/>
    </source>
</evidence>
<proteinExistence type="inferred from homology"/>
<dbReference type="Pfam" id="PF00076">
    <property type="entry name" value="RRM_1"/>
    <property type="match status" value="1"/>
</dbReference>
<gene>
    <name evidence="7" type="ORF">V6N11_003902</name>
</gene>
<dbReference type="Gene3D" id="1.10.20.70">
    <property type="entry name" value="Transcription termination and cleavage factor, C-terminal domain"/>
    <property type="match status" value="1"/>
</dbReference>
<feature type="domain" description="RRM" evidence="6">
    <location>
        <begin position="408"/>
        <end position="486"/>
    </location>
</feature>
<sequence length="922" mass="101237">MVLMMPASGSSSRSSIRCSFPAIYNFGDSNSDTGACNAAVFEIPPPYGETFFKQPSGRASDGRLIIDFIAEKLGLPYLNAYLDSIGTSFRHGANFAAGGSCIQPKCGYGPFNLATQLSQFIHFKARATALYNQLWLDRKIPPHKIDLPRPDDFSQAIYTLDIGHNDLAYGYLQHRPEAKIRASIPRMLNLFSQAVHLLYGEGARVFWIHNMDPIGCLPFSVMIYQPKAHDLDRYGCVIPQNEMVKDFNRQLKDKVSQLRTQLPSAAFTYVDVYSVKYALITDAERQGFVDPLMFCCGSYGSHGHHVDCGKKVNGTVYGSSCGHPSRYISWDGIHFTEAANSWAANRILNGSFSDPPVSIDKACYRVLPLISEERRGGGRRRRSRCRSAASPSSTIDFNPLLMASPQHRCVFVGNIPYDATEEQLIEICREVGPVVSFRLVIDRETGKPKGYGFCEYKDEETALSARRNLQGYEINGRQLRVDFAENDKGSDRNREQGRGGPGLATNIDPQKQGSQAVHGESSHLQPIGLHSAITAATLMAEALGGVQAGLQHNQNVLPGQPAPATDPLTLHLAKMSRSQLNEIISELKKMATQNKERARELLLSKPQLLKAIFQAQIMLGMVTPQLLQMPNIRQPVGQHAQIPLQDAQHSQQPTAQTIFQMVQTGLIPKVQSQISSVPHNSLAHNQFSATLQSTLQPRTQIPQHSSNHVLQSVAAHSVVPKLPSMTTSIRPQIQVANSSSLNQQLQPSLPHSGQLATANLSHGSRMVLPNAVMRSAPAAHTSLSDTSFQHGPSITPSIAEKSNIVRNPSEAVNRPLKMVKLDGGKSSPSPFGLNVYNLTGSKTSQIFGVDSAPVNQVPRTEEVQYAEKQISQPQLAPDVESALLQQVLSLAPEQLSSLPPEQRQQVIQLQQALRQDQMQQPS</sequence>
<dbReference type="PANTHER" id="PTHR45735:SF2">
    <property type="entry name" value="CLEAVAGE STIMULATION FACTOR SUBUNIT 2"/>
    <property type="match status" value="1"/>
</dbReference>
<evidence type="ECO:0000259" key="6">
    <source>
        <dbReference type="PROSITE" id="PS50102"/>
    </source>
</evidence>
<dbReference type="Proteomes" id="UP001396334">
    <property type="component" value="Unassembled WGS sequence"/>
</dbReference>
<dbReference type="InterPro" id="IPR026896">
    <property type="entry name" value="CSTF_C"/>
</dbReference>
<reference evidence="7 8" key="1">
    <citation type="journal article" date="2024" name="G3 (Bethesda)">
        <title>Genome assembly of Hibiscus sabdariffa L. provides insights into metabolisms of medicinal natural products.</title>
        <authorList>
            <person name="Kim T."/>
        </authorList>
    </citation>
    <scope>NUCLEOTIDE SEQUENCE [LARGE SCALE GENOMIC DNA]</scope>
    <source>
        <strain evidence="7">TK-2024</strain>
        <tissue evidence="7">Old leaves</tissue>
    </source>
</reference>
<evidence type="ECO:0000313" key="7">
    <source>
        <dbReference type="EMBL" id="KAK9023696.1"/>
    </source>
</evidence>
<evidence type="ECO:0000313" key="8">
    <source>
        <dbReference type="Proteomes" id="UP001396334"/>
    </source>
</evidence>
<dbReference type="SMART" id="SM00360">
    <property type="entry name" value="RRM"/>
    <property type="match status" value="1"/>
</dbReference>
<feature type="region of interest" description="Disordered" evidence="5">
    <location>
        <begin position="484"/>
        <end position="523"/>
    </location>
</feature>
<keyword evidence="8" id="KW-1185">Reference proteome</keyword>
<dbReference type="InterPro" id="IPR036514">
    <property type="entry name" value="SGNH_hydro_sf"/>
</dbReference>
<dbReference type="PANTHER" id="PTHR45735">
    <property type="entry name" value="CLEAVAGE STIMULATION FACTOR SUBUNIT 2"/>
    <property type="match status" value="1"/>
</dbReference>
<protein>
    <recommendedName>
        <fullName evidence="6">RRM domain-containing protein</fullName>
    </recommendedName>
</protein>
<feature type="compositionally biased region" description="Polar residues" evidence="5">
    <location>
        <begin position="782"/>
        <end position="796"/>
    </location>
</feature>
<evidence type="ECO:0000256" key="4">
    <source>
        <dbReference type="PROSITE-ProRule" id="PRU00176"/>
    </source>
</evidence>
<dbReference type="SUPFAM" id="SSF52266">
    <property type="entry name" value="SGNH hydrolase"/>
    <property type="match status" value="1"/>
</dbReference>
<dbReference type="Gene3D" id="1.25.40.630">
    <property type="match status" value="1"/>
</dbReference>
<dbReference type="Pfam" id="PF14327">
    <property type="entry name" value="CSTF2_hinge"/>
    <property type="match status" value="1"/>
</dbReference>
<dbReference type="PROSITE" id="PS50102">
    <property type="entry name" value="RRM"/>
    <property type="match status" value="1"/>
</dbReference>